<feature type="domain" description="Zn(2)-C6 fungal-type" evidence="2">
    <location>
        <begin position="16"/>
        <end position="50"/>
    </location>
</feature>
<dbReference type="Pfam" id="PF11951">
    <property type="entry name" value="Fungal_trans_2"/>
    <property type="match status" value="1"/>
</dbReference>
<dbReference type="PANTHER" id="PTHR47784">
    <property type="entry name" value="STEROL UPTAKE CONTROL PROTEIN 2"/>
    <property type="match status" value="1"/>
</dbReference>
<dbReference type="PROSITE" id="PS50048">
    <property type="entry name" value="ZN2_CY6_FUNGAL_2"/>
    <property type="match status" value="1"/>
</dbReference>
<dbReference type="SMART" id="SM00066">
    <property type="entry name" value="GAL4"/>
    <property type="match status" value="1"/>
</dbReference>
<keyword evidence="1" id="KW-0539">Nucleus</keyword>
<dbReference type="Gene3D" id="4.10.240.10">
    <property type="entry name" value="Zn(2)-C6 fungal-type DNA-binding domain"/>
    <property type="match status" value="1"/>
</dbReference>
<keyword evidence="4" id="KW-1185">Reference proteome</keyword>
<dbReference type="InterPro" id="IPR053157">
    <property type="entry name" value="Sterol_Uptake_Regulator"/>
</dbReference>
<sequence>MQARAQRPPHRKSRLGCRVCKSRKIKCDEMRPVCGNCYKRFPNAEEQCKFGDALQTDEIAVEGDMTASKADSPATGYTFSTTRSMELRLFHHFSTVTCYTMPTCEEPAGLKMWKDVIPSLAFECTYIYSAILGIAALHLLAQMPSDIALKAAAYQYMNETVSAHREEMGSIDSSNALNRFAASVLLTMHAKLRTRCEANTGVAYTLPTNYFMLQIGATGLWHRDLDLGEEVKNYIACYSHLAPRQQPWKPYESHHHRQMGQYFPYDPLPSFVETDGSVTPQQKSTCTRALDYISLIQQCILKGERTSWIQHRIAIAPSVLKMDFYILMQEGNILSLAILARVFALLKFVDDSWWLQGTAEYEVEGLETLAPHEWKWAFEWPLRILETAKPLRSEGGESVCS</sequence>
<reference evidence="3 4" key="1">
    <citation type="submission" date="2024-06" db="EMBL/GenBank/DDBJ databases">
        <title>Complete genome of Phlyctema vagabunda strain 19-DSS-EL-015.</title>
        <authorList>
            <person name="Fiorenzani C."/>
        </authorList>
    </citation>
    <scope>NUCLEOTIDE SEQUENCE [LARGE SCALE GENOMIC DNA]</scope>
    <source>
        <strain evidence="3 4">19-DSS-EL-015</strain>
    </source>
</reference>
<dbReference type="Proteomes" id="UP001629113">
    <property type="component" value="Unassembled WGS sequence"/>
</dbReference>
<dbReference type="InterPro" id="IPR036864">
    <property type="entry name" value="Zn2-C6_fun-type_DNA-bd_sf"/>
</dbReference>
<dbReference type="InterPro" id="IPR021858">
    <property type="entry name" value="Fun_TF"/>
</dbReference>
<protein>
    <recommendedName>
        <fullName evidence="2">Zn(2)-C6 fungal-type domain-containing protein</fullName>
    </recommendedName>
</protein>
<accession>A0ABR4PBH0</accession>
<comment type="caution">
    <text evidence="3">The sequence shown here is derived from an EMBL/GenBank/DDBJ whole genome shotgun (WGS) entry which is preliminary data.</text>
</comment>
<dbReference type="InterPro" id="IPR001138">
    <property type="entry name" value="Zn2Cys6_DnaBD"/>
</dbReference>
<evidence type="ECO:0000256" key="1">
    <source>
        <dbReference type="ARBA" id="ARBA00023242"/>
    </source>
</evidence>
<organism evidence="3 4">
    <name type="scientific">Phlyctema vagabunda</name>
    <dbReference type="NCBI Taxonomy" id="108571"/>
    <lineage>
        <taxon>Eukaryota</taxon>
        <taxon>Fungi</taxon>
        <taxon>Dikarya</taxon>
        <taxon>Ascomycota</taxon>
        <taxon>Pezizomycotina</taxon>
        <taxon>Leotiomycetes</taxon>
        <taxon>Helotiales</taxon>
        <taxon>Dermateaceae</taxon>
        <taxon>Phlyctema</taxon>
    </lineage>
</organism>
<dbReference type="CDD" id="cd00067">
    <property type="entry name" value="GAL4"/>
    <property type="match status" value="1"/>
</dbReference>
<dbReference type="PANTHER" id="PTHR47784:SF5">
    <property type="entry name" value="STEROL UPTAKE CONTROL PROTEIN 2"/>
    <property type="match status" value="1"/>
</dbReference>
<evidence type="ECO:0000259" key="2">
    <source>
        <dbReference type="PROSITE" id="PS50048"/>
    </source>
</evidence>
<evidence type="ECO:0000313" key="4">
    <source>
        <dbReference type="Proteomes" id="UP001629113"/>
    </source>
</evidence>
<evidence type="ECO:0000313" key="3">
    <source>
        <dbReference type="EMBL" id="KAL3420635.1"/>
    </source>
</evidence>
<name>A0ABR4PBH0_9HELO</name>
<dbReference type="Pfam" id="PF00172">
    <property type="entry name" value="Zn_clus"/>
    <property type="match status" value="1"/>
</dbReference>
<dbReference type="EMBL" id="JBFCZG010000006">
    <property type="protein sequence ID" value="KAL3420635.1"/>
    <property type="molecule type" value="Genomic_DNA"/>
</dbReference>
<gene>
    <name evidence="3" type="ORF">PVAG01_07080</name>
</gene>
<dbReference type="SUPFAM" id="SSF57701">
    <property type="entry name" value="Zn2/Cys6 DNA-binding domain"/>
    <property type="match status" value="1"/>
</dbReference>
<proteinExistence type="predicted"/>